<protein>
    <recommendedName>
        <fullName evidence="4">Flagellar FliJ protein</fullName>
    </recommendedName>
</protein>
<sequence length="133" mass="15519">MTRIRLEKAQRLLKLNREMQKLEEEKLASARGQQAELREEQDNLIDTLSGVSDMQALPTPMVLQRLRKLEDRQRALEVEITARSTSLRTVATRAKFSERLTKEYELQHKRAVEEKALHEVIERVLRKSDASLP</sequence>
<reference evidence="2 3" key="1">
    <citation type="submission" date="2015-10" db="EMBL/GenBank/DDBJ databases">
        <title>Transcriptomic analysis of a linuron degrading triple-species bacterial consortium.</title>
        <authorList>
            <person name="Albers P."/>
        </authorList>
    </citation>
    <scope>NUCLEOTIDE SEQUENCE [LARGE SCALE GENOMIC DNA]</scope>
    <source>
        <strain evidence="2 3">WDL6</strain>
    </source>
</reference>
<feature type="coiled-coil region" evidence="1">
    <location>
        <begin position="5"/>
        <end position="47"/>
    </location>
</feature>
<evidence type="ECO:0008006" key="4">
    <source>
        <dbReference type="Google" id="ProtNLM"/>
    </source>
</evidence>
<proteinExistence type="predicted"/>
<evidence type="ECO:0000313" key="3">
    <source>
        <dbReference type="Proteomes" id="UP000059074"/>
    </source>
</evidence>
<dbReference type="STRING" id="121290.APY04_1999"/>
<comment type="caution">
    <text evidence="2">The sequence shown here is derived from an EMBL/GenBank/DDBJ whole genome shotgun (WGS) entry which is preliminary data.</text>
</comment>
<dbReference type="Proteomes" id="UP000059074">
    <property type="component" value="Unassembled WGS sequence"/>
</dbReference>
<keyword evidence="1" id="KW-0175">Coiled coil</keyword>
<evidence type="ECO:0000256" key="1">
    <source>
        <dbReference type="SAM" id="Coils"/>
    </source>
</evidence>
<dbReference type="EMBL" id="LMTR01000065">
    <property type="protein sequence ID" value="KWT67434.1"/>
    <property type="molecule type" value="Genomic_DNA"/>
</dbReference>
<accession>A0A109BF28</accession>
<dbReference type="RefSeq" id="WP_068462048.1">
    <property type="nucleotide sequence ID" value="NZ_LMTR01000065.1"/>
</dbReference>
<dbReference type="AlphaFoldDB" id="A0A109BF28"/>
<evidence type="ECO:0000313" key="2">
    <source>
        <dbReference type="EMBL" id="KWT67434.1"/>
    </source>
</evidence>
<keyword evidence="3" id="KW-1185">Reference proteome</keyword>
<name>A0A109BF28_HYPSL</name>
<organism evidence="2 3">
    <name type="scientific">Hyphomicrobium sulfonivorans</name>
    <dbReference type="NCBI Taxonomy" id="121290"/>
    <lineage>
        <taxon>Bacteria</taxon>
        <taxon>Pseudomonadati</taxon>
        <taxon>Pseudomonadota</taxon>
        <taxon>Alphaproteobacteria</taxon>
        <taxon>Hyphomicrobiales</taxon>
        <taxon>Hyphomicrobiaceae</taxon>
        <taxon>Hyphomicrobium</taxon>
    </lineage>
</organism>
<gene>
    <name evidence="2" type="ORF">APY04_1999</name>
</gene>
<dbReference type="PATRIC" id="fig|121290.4.peg.3396"/>